<evidence type="ECO:0000313" key="9">
    <source>
        <dbReference type="EMBL" id="TGJ84604.1"/>
    </source>
</evidence>
<evidence type="ECO:0000256" key="4">
    <source>
        <dbReference type="ARBA" id="ARBA00023136"/>
    </source>
</evidence>
<feature type="domain" description="WSC" evidence="8">
    <location>
        <begin position="39"/>
        <end position="127"/>
    </location>
</feature>
<keyword evidence="3 6" id="KW-1133">Transmembrane helix</keyword>
<dbReference type="PANTHER" id="PTHR15549:SF26">
    <property type="entry name" value="AXIAL BUDDING PATTERN PROTEIN 2-RELATED"/>
    <property type="match status" value="1"/>
</dbReference>
<keyword evidence="2 6" id="KW-0812">Transmembrane</keyword>
<proteinExistence type="predicted"/>
<feature type="signal peptide" evidence="7">
    <location>
        <begin position="1"/>
        <end position="20"/>
    </location>
</feature>
<evidence type="ECO:0000256" key="6">
    <source>
        <dbReference type="SAM" id="Phobius"/>
    </source>
</evidence>
<feature type="compositionally biased region" description="Low complexity" evidence="5">
    <location>
        <begin position="139"/>
        <end position="160"/>
    </location>
</feature>
<dbReference type="EMBL" id="SKBN01000063">
    <property type="protein sequence ID" value="TGJ84604.1"/>
    <property type="molecule type" value="Genomic_DNA"/>
</dbReference>
<dbReference type="PROSITE" id="PS51212">
    <property type="entry name" value="WSC"/>
    <property type="match status" value="1"/>
</dbReference>
<accession>A0A4Z0YL66</accession>
<gene>
    <name evidence="9" type="ORF">E0Z10_g4169</name>
</gene>
<evidence type="ECO:0000256" key="5">
    <source>
        <dbReference type="SAM" id="MobiDB-lite"/>
    </source>
</evidence>
<dbReference type="InterPro" id="IPR051694">
    <property type="entry name" value="Immunoregulatory_rcpt-like"/>
</dbReference>
<dbReference type="SMART" id="SM00321">
    <property type="entry name" value="WSC"/>
    <property type="match status" value="1"/>
</dbReference>
<reference evidence="9 10" key="1">
    <citation type="submission" date="2019-03" db="EMBL/GenBank/DDBJ databases">
        <title>Draft genome sequence of Xylaria hypoxylon DSM 108379, a ubiquitous saprotrophic-parasitic fungi on hardwood.</title>
        <authorList>
            <person name="Buettner E."/>
            <person name="Leonhardt S."/>
            <person name="Gebauer A.M."/>
            <person name="Liers C."/>
            <person name="Hofrichter M."/>
            <person name="Kellner H."/>
        </authorList>
    </citation>
    <scope>NUCLEOTIDE SEQUENCE [LARGE SCALE GENOMIC DNA]</scope>
    <source>
        <strain evidence="9 10">DSM 108379</strain>
    </source>
</reference>
<organism evidence="9 10">
    <name type="scientific">Xylaria hypoxylon</name>
    <dbReference type="NCBI Taxonomy" id="37992"/>
    <lineage>
        <taxon>Eukaryota</taxon>
        <taxon>Fungi</taxon>
        <taxon>Dikarya</taxon>
        <taxon>Ascomycota</taxon>
        <taxon>Pezizomycotina</taxon>
        <taxon>Sordariomycetes</taxon>
        <taxon>Xylariomycetidae</taxon>
        <taxon>Xylariales</taxon>
        <taxon>Xylariaceae</taxon>
        <taxon>Xylaria</taxon>
    </lineage>
</organism>
<evidence type="ECO:0000256" key="2">
    <source>
        <dbReference type="ARBA" id="ARBA00022692"/>
    </source>
</evidence>
<comment type="subcellular location">
    <subcellularLocation>
        <location evidence="1">Membrane</location>
        <topology evidence="1">Single-pass membrane protein</topology>
    </subcellularLocation>
</comment>
<dbReference type="Proteomes" id="UP000297716">
    <property type="component" value="Unassembled WGS sequence"/>
</dbReference>
<evidence type="ECO:0000256" key="3">
    <source>
        <dbReference type="ARBA" id="ARBA00022989"/>
    </source>
</evidence>
<dbReference type="PANTHER" id="PTHR15549">
    <property type="entry name" value="PAIRED IMMUNOGLOBULIN-LIKE TYPE 2 RECEPTOR"/>
    <property type="match status" value="1"/>
</dbReference>
<dbReference type="AlphaFoldDB" id="A0A4Z0YL66"/>
<evidence type="ECO:0000313" key="10">
    <source>
        <dbReference type="Proteomes" id="UP000297716"/>
    </source>
</evidence>
<dbReference type="GO" id="GO:0016020">
    <property type="term" value="C:membrane"/>
    <property type="evidence" value="ECO:0007669"/>
    <property type="project" value="UniProtKB-SubCell"/>
</dbReference>
<dbReference type="Pfam" id="PF01822">
    <property type="entry name" value="WSC"/>
    <property type="match status" value="1"/>
</dbReference>
<dbReference type="STRING" id="37992.A0A4Z0YL66"/>
<sequence>MSLRQIAAVALLAVASFTNAATSDGKGVQTPAEQAVYGSDTVAGCFSSLADMELLTTDKFNSQGFCAPRCRNNSMPVGATYLKACYCGTKLPNAKTLLKDTKCNEPCPGYDPEACGGLNAYTVYNTGVQVQVAEAELDTTSSTTTTAASSTTSTSQTSATNVQTTPAESQKPSEDDSGSKTNTVGIAVGVVVGVLVAAAIAGGAFFYLRKKRNSDMEEEHRRNAAVNAFISGGKPPRSSGGASIADSRMDPVMNRRMSDGSIADNQDYSRRILRVTNA</sequence>
<evidence type="ECO:0000259" key="8">
    <source>
        <dbReference type="PROSITE" id="PS51212"/>
    </source>
</evidence>
<name>A0A4Z0YL66_9PEZI</name>
<evidence type="ECO:0000256" key="7">
    <source>
        <dbReference type="SAM" id="SignalP"/>
    </source>
</evidence>
<feature type="transmembrane region" description="Helical" evidence="6">
    <location>
        <begin position="184"/>
        <end position="208"/>
    </location>
</feature>
<feature type="chain" id="PRO_5021507356" description="WSC domain-containing protein" evidence="7">
    <location>
        <begin position="21"/>
        <end position="278"/>
    </location>
</feature>
<dbReference type="GO" id="GO:0071944">
    <property type="term" value="C:cell periphery"/>
    <property type="evidence" value="ECO:0007669"/>
    <property type="project" value="UniProtKB-ARBA"/>
</dbReference>
<evidence type="ECO:0000256" key="1">
    <source>
        <dbReference type="ARBA" id="ARBA00004167"/>
    </source>
</evidence>
<comment type="caution">
    <text evidence="9">The sequence shown here is derived from an EMBL/GenBank/DDBJ whole genome shotgun (WGS) entry which is preliminary data.</text>
</comment>
<feature type="region of interest" description="Disordered" evidence="5">
    <location>
        <begin position="137"/>
        <end position="180"/>
    </location>
</feature>
<dbReference type="OrthoDB" id="2019572at2759"/>
<dbReference type="InterPro" id="IPR002889">
    <property type="entry name" value="WSC_carb-bd"/>
</dbReference>
<keyword evidence="10" id="KW-1185">Reference proteome</keyword>
<feature type="compositionally biased region" description="Polar residues" evidence="5">
    <location>
        <begin position="161"/>
        <end position="170"/>
    </location>
</feature>
<protein>
    <recommendedName>
        <fullName evidence="8">WSC domain-containing protein</fullName>
    </recommendedName>
</protein>
<keyword evidence="7" id="KW-0732">Signal</keyword>
<keyword evidence="4 6" id="KW-0472">Membrane</keyword>